<feature type="transmembrane region" description="Helical" evidence="2">
    <location>
        <begin position="173"/>
        <end position="198"/>
    </location>
</feature>
<dbReference type="EMBL" id="JASNFN010000009">
    <property type="protein sequence ID" value="MDP5182817.1"/>
    <property type="molecule type" value="Genomic_DNA"/>
</dbReference>
<reference evidence="4" key="1">
    <citation type="submission" date="2023-05" db="EMBL/GenBank/DDBJ databases">
        <title>Draft genome of Pseudofrankia sp. BMG5.37.</title>
        <authorList>
            <person name="Gtari M."/>
            <person name="Ghodhbane F."/>
            <person name="Sbissi I."/>
        </authorList>
    </citation>
    <scope>NUCLEOTIDE SEQUENCE [LARGE SCALE GENOMIC DNA]</scope>
    <source>
        <strain evidence="4">BMG 814</strain>
    </source>
</reference>
<dbReference type="RefSeq" id="WP_305999482.1">
    <property type="nucleotide sequence ID" value="NZ_JASNFN010000009.1"/>
</dbReference>
<protein>
    <recommendedName>
        <fullName evidence="5">Glycosyltransferase RgtA/B/C/D-like domain-containing protein</fullName>
    </recommendedName>
</protein>
<dbReference type="Proteomes" id="UP001233673">
    <property type="component" value="Unassembled WGS sequence"/>
</dbReference>
<evidence type="ECO:0000256" key="1">
    <source>
        <dbReference type="SAM" id="MobiDB-lite"/>
    </source>
</evidence>
<keyword evidence="2" id="KW-1133">Transmembrane helix</keyword>
<evidence type="ECO:0008006" key="5">
    <source>
        <dbReference type="Google" id="ProtNLM"/>
    </source>
</evidence>
<organism evidence="3 4">
    <name type="scientific">Blastococcus carthaginiensis</name>
    <dbReference type="NCBI Taxonomy" id="3050034"/>
    <lineage>
        <taxon>Bacteria</taxon>
        <taxon>Bacillati</taxon>
        <taxon>Actinomycetota</taxon>
        <taxon>Actinomycetes</taxon>
        <taxon>Geodermatophilales</taxon>
        <taxon>Geodermatophilaceae</taxon>
        <taxon>Blastococcus</taxon>
    </lineage>
</organism>
<feature type="transmembrane region" description="Helical" evidence="2">
    <location>
        <begin position="383"/>
        <end position="401"/>
    </location>
</feature>
<sequence length="452" mass="49385">MLGSIRQRISWLAATLFFGFQIRFDFLGILDPTYKAQFQQDSDSLVVDLMLNPGSALFPQLGGVERNYASQFGLQGMVMNWLSPGDHFYEALRLTTSMLTGAVFAAAVIAVWRAWGGRAASVLFALLAISFWTNGFGASTYWQLWTLLLPTLVPLLVWPHLGSGRRKWLRGGAIIAGLVFLKCLCGYEFISTVLLGVAAAVGFHEFRGRIDRRLLSRLVLAMATGLVGFVLAVGVHVAQLMAKYGDASIIRTRMFERTVSPSDAAEMLVWARGVDDPLWGWLVQGDSMLGLWAFQLVHYLTNPAVAIPAPEGTGFGLAAYGIPIWAFVVVFALIAGQAVRGRQEDAAVQRRLALSAGIALAGGMSWLVLAYGHMIHHAHMDSIVFYLPFLPLVFAMIALRVQTISHRAWPTRSDAAVEEAAPRRTWPRHEAAAPVLPGPRADDRQPVAQGAG</sequence>
<proteinExistence type="predicted"/>
<keyword evidence="2" id="KW-0812">Transmembrane</keyword>
<feature type="transmembrane region" description="Helical" evidence="2">
    <location>
        <begin position="317"/>
        <end position="339"/>
    </location>
</feature>
<feature type="transmembrane region" description="Helical" evidence="2">
    <location>
        <begin position="351"/>
        <end position="371"/>
    </location>
</feature>
<name>A0ABT9IC80_9ACTN</name>
<feature type="transmembrane region" description="Helical" evidence="2">
    <location>
        <begin position="91"/>
        <end position="112"/>
    </location>
</feature>
<feature type="region of interest" description="Disordered" evidence="1">
    <location>
        <begin position="418"/>
        <end position="452"/>
    </location>
</feature>
<feature type="transmembrane region" description="Helical" evidence="2">
    <location>
        <begin position="119"/>
        <end position="136"/>
    </location>
</feature>
<keyword evidence="2" id="KW-0472">Membrane</keyword>
<evidence type="ECO:0000313" key="3">
    <source>
        <dbReference type="EMBL" id="MDP5182817.1"/>
    </source>
</evidence>
<comment type="caution">
    <text evidence="3">The sequence shown here is derived from an EMBL/GenBank/DDBJ whole genome shotgun (WGS) entry which is preliminary data.</text>
</comment>
<evidence type="ECO:0000256" key="2">
    <source>
        <dbReference type="SAM" id="Phobius"/>
    </source>
</evidence>
<gene>
    <name evidence="3" type="ORF">QOZ88_09205</name>
</gene>
<feature type="transmembrane region" description="Helical" evidence="2">
    <location>
        <begin position="218"/>
        <end position="242"/>
    </location>
</feature>
<accession>A0ABT9IC80</accession>
<evidence type="ECO:0000313" key="4">
    <source>
        <dbReference type="Proteomes" id="UP001233673"/>
    </source>
</evidence>
<keyword evidence="4" id="KW-1185">Reference proteome</keyword>